<dbReference type="AlphaFoldDB" id="A0A4R6TU42"/>
<proteinExistence type="predicted"/>
<evidence type="ECO:0000256" key="1">
    <source>
        <dbReference type="ARBA" id="ARBA00004651"/>
    </source>
</evidence>
<dbReference type="InterPro" id="IPR051449">
    <property type="entry name" value="ABC-2_transporter_component"/>
</dbReference>
<keyword evidence="3 6" id="KW-0812">Transmembrane</keyword>
<keyword evidence="5 6" id="KW-0472">Membrane</keyword>
<name>A0A4R6TU42_9GAMM</name>
<dbReference type="RefSeq" id="WP_101497584.1">
    <property type="nucleotide sequence ID" value="NZ_LNJZ01000009.1"/>
</dbReference>
<dbReference type="EMBL" id="SNYK01000010">
    <property type="protein sequence ID" value="TDQ36861.1"/>
    <property type="molecule type" value="Genomic_DNA"/>
</dbReference>
<organism evidence="7 8">
    <name type="scientific">Thiopseudomonas denitrificans</name>
    <dbReference type="NCBI Taxonomy" id="1501432"/>
    <lineage>
        <taxon>Bacteria</taxon>
        <taxon>Pseudomonadati</taxon>
        <taxon>Pseudomonadota</taxon>
        <taxon>Gammaproteobacteria</taxon>
        <taxon>Pseudomonadales</taxon>
        <taxon>Pseudomonadaceae</taxon>
        <taxon>Thiopseudomonas</taxon>
    </lineage>
</organism>
<dbReference type="PRINTS" id="PR01414">
    <property type="entry name" value="CCMBBIOGNSIS"/>
</dbReference>
<evidence type="ECO:0000256" key="2">
    <source>
        <dbReference type="ARBA" id="ARBA00022475"/>
    </source>
</evidence>
<protein>
    <submittedName>
        <fullName evidence="7">ABC-2 type transport system permease protein</fullName>
    </submittedName>
</protein>
<dbReference type="Proteomes" id="UP000294575">
    <property type="component" value="Unassembled WGS sequence"/>
</dbReference>
<evidence type="ECO:0000313" key="7">
    <source>
        <dbReference type="EMBL" id="TDQ36861.1"/>
    </source>
</evidence>
<feature type="transmembrane region" description="Helical" evidence="6">
    <location>
        <begin position="21"/>
        <end position="40"/>
    </location>
</feature>
<dbReference type="Pfam" id="PF12679">
    <property type="entry name" value="ABC2_membrane_2"/>
    <property type="match status" value="1"/>
</dbReference>
<gene>
    <name evidence="7" type="ORF">DFQ45_11076</name>
</gene>
<evidence type="ECO:0000256" key="4">
    <source>
        <dbReference type="ARBA" id="ARBA00022989"/>
    </source>
</evidence>
<evidence type="ECO:0000256" key="6">
    <source>
        <dbReference type="SAM" id="Phobius"/>
    </source>
</evidence>
<feature type="transmembrane region" description="Helical" evidence="6">
    <location>
        <begin position="161"/>
        <end position="183"/>
    </location>
</feature>
<comment type="caution">
    <text evidence="7">The sequence shown here is derived from an EMBL/GenBank/DDBJ whole genome shotgun (WGS) entry which is preliminary data.</text>
</comment>
<feature type="transmembrane region" description="Helical" evidence="6">
    <location>
        <begin position="95"/>
        <end position="119"/>
    </location>
</feature>
<dbReference type="OrthoDB" id="9794512at2"/>
<feature type="transmembrane region" description="Helical" evidence="6">
    <location>
        <begin position="220"/>
        <end position="238"/>
    </location>
</feature>
<accession>A0A4R6TU42</accession>
<keyword evidence="8" id="KW-1185">Reference proteome</keyword>
<evidence type="ECO:0000256" key="3">
    <source>
        <dbReference type="ARBA" id="ARBA00022692"/>
    </source>
</evidence>
<keyword evidence="2" id="KW-1003">Cell membrane</keyword>
<comment type="subcellular location">
    <subcellularLocation>
        <location evidence="1">Cell membrane</location>
        <topology evidence="1">Multi-pass membrane protein</topology>
    </subcellularLocation>
</comment>
<feature type="transmembrane region" description="Helical" evidence="6">
    <location>
        <begin position="131"/>
        <end position="149"/>
    </location>
</feature>
<dbReference type="PANTHER" id="PTHR30294">
    <property type="entry name" value="MEMBRANE COMPONENT OF ABC TRANSPORTER YHHJ-RELATED"/>
    <property type="match status" value="1"/>
</dbReference>
<reference evidence="7 8" key="1">
    <citation type="submission" date="2019-03" db="EMBL/GenBank/DDBJ databases">
        <title>Genomic Encyclopedia of Type Strains, Phase IV (KMG-IV): sequencing the most valuable type-strain genomes for metagenomic binning, comparative biology and taxonomic classification.</title>
        <authorList>
            <person name="Goeker M."/>
        </authorList>
    </citation>
    <scope>NUCLEOTIDE SEQUENCE [LARGE SCALE GENOMIC DNA]</scope>
    <source>
        <strain evidence="7 8">DSM 28679</strain>
    </source>
</reference>
<dbReference type="GO" id="GO:0005886">
    <property type="term" value="C:plasma membrane"/>
    <property type="evidence" value="ECO:0007669"/>
    <property type="project" value="UniProtKB-SubCell"/>
</dbReference>
<evidence type="ECO:0000256" key="5">
    <source>
        <dbReference type="ARBA" id="ARBA00023136"/>
    </source>
</evidence>
<keyword evidence="4 6" id="KW-1133">Transmembrane helix</keyword>
<feature type="transmembrane region" description="Helical" evidence="6">
    <location>
        <begin position="52"/>
        <end position="74"/>
    </location>
</feature>
<dbReference type="PANTHER" id="PTHR30294:SF29">
    <property type="entry name" value="MULTIDRUG ABC TRANSPORTER PERMEASE YBHS-RELATED"/>
    <property type="match status" value="1"/>
</dbReference>
<sequence>MSHLPVLIRREFRAYFATPLAYVYLLVFLVLASALTFYMGGFYENEQADLQVFFAFHPWLYLFLLPALGMRLWSEERKSGSIELLLTLPVRMRELVLGKFLAAWLFAGMALLLTFPLVLTVNFLGSPDNGAIVTGYLGSWLLAGAFLAVSACLSANSTSPVVAFIMAVVVCFLFLLPGHALVLDAFRGWAPQWWLDLLASLSFLTRFQAISRGVLDARDLLFFASFIIAWLLANGILLELKKAD</sequence>
<evidence type="ECO:0000313" key="8">
    <source>
        <dbReference type="Proteomes" id="UP000294575"/>
    </source>
</evidence>